<dbReference type="RefSeq" id="WP_013945648.1">
    <property type="nucleotide sequence ID" value="NC_015716.1"/>
</dbReference>
<dbReference type="InterPro" id="IPR010982">
    <property type="entry name" value="Lambda_DNA-bd_dom_sf"/>
</dbReference>
<evidence type="ECO:0008006" key="3">
    <source>
        <dbReference type="Google" id="ProtNLM"/>
    </source>
</evidence>
<sequence length="106" mass="11799">MTLAEIRRSGGRVDRKRLAATTDEDILRQAKEDGTDEEIISGVYPIAATVRRALGMTQKAIADLMGIPLATWQNWEQGRVALDPAIRTLLKILWKEPEAMRRAVAA</sequence>
<dbReference type="KEGG" id="zmp:Zymop_2064"/>
<accession>F8EWJ8</accession>
<dbReference type="PATRIC" id="fig|579138.3.peg.1883"/>
<protein>
    <recommendedName>
        <fullName evidence="3">Transcriptional regulator, XRE family</fullName>
    </recommendedName>
</protein>
<dbReference type="EMBL" id="CP002867">
    <property type="protein sequence ID" value="AEI38641.1"/>
    <property type="molecule type" value="Genomic_DNA"/>
</dbReference>
<dbReference type="HOGENOM" id="CLU_144725_5_0_5"/>
<evidence type="ECO:0000313" key="2">
    <source>
        <dbReference type="Proteomes" id="UP000000491"/>
    </source>
</evidence>
<dbReference type="SUPFAM" id="SSF47413">
    <property type="entry name" value="lambda repressor-like DNA-binding domains"/>
    <property type="match status" value="1"/>
</dbReference>
<organism evidence="1 2">
    <name type="scientific">Zymomonas mobilis subsp. pomaceae (strain ATCC 29192 / DSM 22645 / JCM 10191 / CCUG 17912 / NBRC 13757 / NCIMB 11200 / NRRL B-4491 / Barker I)</name>
    <dbReference type="NCBI Taxonomy" id="579138"/>
    <lineage>
        <taxon>Bacteria</taxon>
        <taxon>Pseudomonadati</taxon>
        <taxon>Pseudomonadota</taxon>
        <taxon>Alphaproteobacteria</taxon>
        <taxon>Sphingomonadales</taxon>
        <taxon>Zymomonadaceae</taxon>
        <taxon>Zymomonas</taxon>
    </lineage>
</organism>
<dbReference type="InterPro" id="IPR015060">
    <property type="entry name" value="Aca2_YdiL-like"/>
</dbReference>
<gene>
    <name evidence="1" type="ordered locus">Zymop_2064</name>
</gene>
<geneLocation type="plasmid" evidence="1 2">
    <name>pZYMOP02</name>
</geneLocation>
<dbReference type="Gene3D" id="1.10.260.40">
    <property type="entry name" value="lambda repressor-like DNA-binding domains"/>
    <property type="match status" value="1"/>
</dbReference>
<proteinExistence type="predicted"/>
<dbReference type="AlphaFoldDB" id="F8EWJ8"/>
<dbReference type="GO" id="GO:0003677">
    <property type="term" value="F:DNA binding"/>
    <property type="evidence" value="ECO:0007669"/>
    <property type="project" value="InterPro"/>
</dbReference>
<evidence type="ECO:0000313" key="1">
    <source>
        <dbReference type="EMBL" id="AEI38641.1"/>
    </source>
</evidence>
<dbReference type="Proteomes" id="UP000000491">
    <property type="component" value="Plasmid pZYMOP02"/>
</dbReference>
<dbReference type="InterPro" id="IPR001387">
    <property type="entry name" value="Cro/C1-type_HTH"/>
</dbReference>
<dbReference type="CDD" id="cd00093">
    <property type="entry name" value="HTH_XRE"/>
    <property type="match status" value="1"/>
</dbReference>
<dbReference type="Pfam" id="PF08965">
    <property type="entry name" value="Aca2_YdiL"/>
    <property type="match status" value="1"/>
</dbReference>
<keyword evidence="1" id="KW-0614">Plasmid</keyword>
<name>F8EWJ8_ZYMMT</name>
<reference evidence="1 2" key="1">
    <citation type="journal article" date="2011" name="J. Bacteriol.">
        <title>Genome sequence of the ethanol-producing Zymomonas mobilis subsp. pomaceae lectotype strain ATCC 29192.</title>
        <authorList>
            <person name="Kouvelis V.N."/>
            <person name="Davenport K.W."/>
            <person name="Brettin T.S."/>
            <person name="Bruce D."/>
            <person name="Detter C."/>
            <person name="Han C.S."/>
            <person name="Nolan M."/>
            <person name="Tapia R."/>
            <person name="Damoulaki A."/>
            <person name="Kyrpides N.C."/>
            <person name="Typas M.A."/>
            <person name="Pappas K.M."/>
        </authorList>
    </citation>
    <scope>NUCLEOTIDE SEQUENCE [LARGE SCALE GENOMIC DNA]</scope>
    <source>
        <strain evidence="2">ATCC 29192 / DSM 22645 / JCM 10191 / CCUG 17912 / NBRC 13757 / NCIMB 11200 / NRRL B-4491 / Barker I</strain>
        <plasmid evidence="1">pZYMOP02</plasmid>
    </source>
</reference>